<dbReference type="InterPro" id="IPR001650">
    <property type="entry name" value="Helicase_C-like"/>
</dbReference>
<dbReference type="EC" id="5.6.2.4" evidence="13 15"/>
<comment type="similarity">
    <text evidence="1 15">Belongs to the helicase family. RecG subfamily.</text>
</comment>
<evidence type="ECO:0000256" key="1">
    <source>
        <dbReference type="ARBA" id="ARBA00007504"/>
    </source>
</evidence>
<name>E6LMR5_9FIRM</name>
<evidence type="ECO:0000256" key="6">
    <source>
        <dbReference type="ARBA" id="ARBA00022806"/>
    </source>
</evidence>
<dbReference type="NCBIfam" id="NF008168">
    <property type="entry name" value="PRK10917.2-2"/>
    <property type="match status" value="1"/>
</dbReference>
<gene>
    <name evidence="18" type="ORF">HMPREF0381_1250</name>
</gene>
<evidence type="ECO:0000256" key="13">
    <source>
        <dbReference type="ARBA" id="ARBA00034808"/>
    </source>
</evidence>
<evidence type="ECO:0000256" key="4">
    <source>
        <dbReference type="ARBA" id="ARBA00022763"/>
    </source>
</evidence>
<evidence type="ECO:0000256" key="5">
    <source>
        <dbReference type="ARBA" id="ARBA00022801"/>
    </source>
</evidence>
<keyword evidence="6 15" id="KW-0347">Helicase</keyword>
<proteinExistence type="inferred from homology"/>
<evidence type="ECO:0000256" key="9">
    <source>
        <dbReference type="ARBA" id="ARBA00023172"/>
    </source>
</evidence>
<dbReference type="InterPro" id="IPR011545">
    <property type="entry name" value="DEAD/DEAH_box_helicase_dom"/>
</dbReference>
<evidence type="ECO:0000256" key="15">
    <source>
        <dbReference type="RuleBase" id="RU363016"/>
    </source>
</evidence>
<dbReference type="CDD" id="cd17992">
    <property type="entry name" value="DEXHc_RecG"/>
    <property type="match status" value="1"/>
</dbReference>
<dbReference type="InterPro" id="IPR027417">
    <property type="entry name" value="P-loop_NTPase"/>
</dbReference>
<keyword evidence="3 15" id="KW-0547">Nucleotide-binding</keyword>
<dbReference type="GO" id="GO:0006310">
    <property type="term" value="P:DNA recombination"/>
    <property type="evidence" value="ECO:0007669"/>
    <property type="project" value="UniProtKB-UniRule"/>
</dbReference>
<comment type="catalytic activity">
    <reaction evidence="14 15">
        <text>ATP + H2O = ADP + phosphate + H(+)</text>
        <dbReference type="Rhea" id="RHEA:13065"/>
        <dbReference type="ChEBI" id="CHEBI:15377"/>
        <dbReference type="ChEBI" id="CHEBI:15378"/>
        <dbReference type="ChEBI" id="CHEBI:30616"/>
        <dbReference type="ChEBI" id="CHEBI:43474"/>
        <dbReference type="ChEBI" id="CHEBI:456216"/>
        <dbReference type="EC" id="5.6.2.4"/>
    </reaction>
</comment>
<dbReference type="GO" id="GO:0005524">
    <property type="term" value="F:ATP binding"/>
    <property type="evidence" value="ECO:0007669"/>
    <property type="project" value="UniProtKB-KW"/>
</dbReference>
<dbReference type="SMART" id="SM00487">
    <property type="entry name" value="DEXDc"/>
    <property type="match status" value="1"/>
</dbReference>
<keyword evidence="9 15" id="KW-0233">DNA recombination</keyword>
<dbReference type="Gene3D" id="1.10.150.20">
    <property type="entry name" value="5' to 3' exonuclease, C-terminal subdomain"/>
    <property type="match status" value="1"/>
</dbReference>
<comment type="catalytic activity">
    <reaction evidence="12 15">
        <text>Couples ATP hydrolysis with the unwinding of duplex DNA by translocating in the 3'-5' direction.</text>
        <dbReference type="EC" id="5.6.2.4"/>
    </reaction>
</comment>
<dbReference type="PANTHER" id="PTHR47964:SF1">
    <property type="entry name" value="ATP-DEPENDENT DNA HELICASE HOMOLOG RECG, CHLOROPLASTIC"/>
    <property type="match status" value="1"/>
</dbReference>
<dbReference type="RefSeq" id="WP_008751017.1">
    <property type="nucleotide sequence ID" value="NZ_GL622296.1"/>
</dbReference>
<dbReference type="Gene3D" id="3.40.50.300">
    <property type="entry name" value="P-loop containing nucleotide triphosphate hydrolases"/>
    <property type="match status" value="2"/>
</dbReference>
<evidence type="ECO:0000256" key="3">
    <source>
        <dbReference type="ARBA" id="ARBA00022741"/>
    </source>
</evidence>
<dbReference type="PROSITE" id="PS51194">
    <property type="entry name" value="HELICASE_CTER"/>
    <property type="match status" value="1"/>
</dbReference>
<evidence type="ECO:0000259" key="16">
    <source>
        <dbReference type="PROSITE" id="PS51192"/>
    </source>
</evidence>
<evidence type="ECO:0000256" key="7">
    <source>
        <dbReference type="ARBA" id="ARBA00022840"/>
    </source>
</evidence>
<dbReference type="PANTHER" id="PTHR47964">
    <property type="entry name" value="ATP-DEPENDENT DNA HELICASE HOMOLOG RECG, CHLOROPLASTIC"/>
    <property type="match status" value="1"/>
</dbReference>
<keyword evidence="5 15" id="KW-0378">Hydrolase</keyword>
<evidence type="ECO:0000259" key="17">
    <source>
        <dbReference type="PROSITE" id="PS51194"/>
    </source>
</evidence>
<comment type="caution">
    <text evidence="18">The sequence shown here is derived from an EMBL/GenBank/DDBJ whole genome shotgun (WGS) entry which is preliminary data.</text>
</comment>
<keyword evidence="4 15" id="KW-0227">DNA damage</keyword>
<dbReference type="Pfam" id="PF00271">
    <property type="entry name" value="Helicase_C"/>
    <property type="match status" value="1"/>
</dbReference>
<keyword evidence="10 15" id="KW-0234">DNA repair</keyword>
<organism evidence="18 19">
    <name type="scientific">Lachnoanaerobaculum saburreum DSM 3986</name>
    <dbReference type="NCBI Taxonomy" id="887325"/>
    <lineage>
        <taxon>Bacteria</taxon>
        <taxon>Bacillati</taxon>
        <taxon>Bacillota</taxon>
        <taxon>Clostridia</taxon>
        <taxon>Lachnospirales</taxon>
        <taxon>Lachnospiraceae</taxon>
        <taxon>Lachnoanaerobaculum</taxon>
    </lineage>
</organism>
<comment type="function">
    <text evidence="15">Plays a critical role in recombination and DNA repair. Helps process Holliday junction intermediates to mature products by catalyzing branch migration. Has replication fork regression activity, unwinds stalled or blocked replication forks to make a HJ that can be resolved. Has a DNA unwinding activity characteristic of a DNA helicase with 3'-5' polarity.</text>
</comment>
<dbReference type="SMART" id="SM00490">
    <property type="entry name" value="HELICc"/>
    <property type="match status" value="1"/>
</dbReference>
<evidence type="ECO:0000256" key="2">
    <source>
        <dbReference type="ARBA" id="ARBA00017846"/>
    </source>
</evidence>
<dbReference type="GO" id="GO:0003677">
    <property type="term" value="F:DNA binding"/>
    <property type="evidence" value="ECO:0007669"/>
    <property type="project" value="UniProtKB-KW"/>
</dbReference>
<dbReference type="Proteomes" id="UP000003434">
    <property type="component" value="Unassembled WGS sequence"/>
</dbReference>
<dbReference type="InterPro" id="IPR047112">
    <property type="entry name" value="RecG/Mfd"/>
</dbReference>
<accession>E6LMR5</accession>
<dbReference type="NCBIfam" id="TIGR00643">
    <property type="entry name" value="recG"/>
    <property type="match status" value="1"/>
</dbReference>
<dbReference type="SUPFAM" id="SSF52540">
    <property type="entry name" value="P-loop containing nucleoside triphosphate hydrolases"/>
    <property type="match status" value="2"/>
</dbReference>
<evidence type="ECO:0000256" key="14">
    <source>
        <dbReference type="ARBA" id="ARBA00048988"/>
    </source>
</evidence>
<evidence type="ECO:0000256" key="10">
    <source>
        <dbReference type="ARBA" id="ARBA00023204"/>
    </source>
</evidence>
<dbReference type="Gene3D" id="2.40.50.140">
    <property type="entry name" value="Nucleic acid-binding proteins"/>
    <property type="match status" value="1"/>
</dbReference>
<dbReference type="EMBL" id="AEPW01000050">
    <property type="protein sequence ID" value="EFU76874.1"/>
    <property type="molecule type" value="Genomic_DNA"/>
</dbReference>
<evidence type="ECO:0000256" key="11">
    <source>
        <dbReference type="ARBA" id="ARBA00023235"/>
    </source>
</evidence>
<dbReference type="GO" id="GO:0006281">
    <property type="term" value="P:DNA repair"/>
    <property type="evidence" value="ECO:0007669"/>
    <property type="project" value="UniProtKB-UniRule"/>
</dbReference>
<feature type="domain" description="Helicase ATP-binding" evidence="16">
    <location>
        <begin position="275"/>
        <end position="438"/>
    </location>
</feature>
<protein>
    <recommendedName>
        <fullName evidence="2 15">ATP-dependent DNA helicase RecG</fullName>
        <ecNumber evidence="13 15">5.6.2.4</ecNumber>
    </recommendedName>
</protein>
<dbReference type="InterPro" id="IPR033454">
    <property type="entry name" value="RecG_wedge"/>
</dbReference>
<keyword evidence="7 15" id="KW-0067">ATP-binding</keyword>
<dbReference type="Pfam" id="PF19833">
    <property type="entry name" value="RecG_dom3_C"/>
    <property type="match status" value="1"/>
</dbReference>
<dbReference type="InterPro" id="IPR004609">
    <property type="entry name" value="ATP-dep_DNA_helicase_RecG"/>
</dbReference>
<evidence type="ECO:0000313" key="19">
    <source>
        <dbReference type="Proteomes" id="UP000003434"/>
    </source>
</evidence>
<evidence type="ECO:0000313" key="18">
    <source>
        <dbReference type="EMBL" id="EFU76874.1"/>
    </source>
</evidence>
<dbReference type="SUPFAM" id="SSF50249">
    <property type="entry name" value="Nucleic acid-binding proteins"/>
    <property type="match status" value="1"/>
</dbReference>
<keyword evidence="8" id="KW-0238">DNA-binding</keyword>
<evidence type="ECO:0000256" key="8">
    <source>
        <dbReference type="ARBA" id="ARBA00023125"/>
    </source>
</evidence>
<dbReference type="GO" id="GO:0016887">
    <property type="term" value="F:ATP hydrolysis activity"/>
    <property type="evidence" value="ECO:0007669"/>
    <property type="project" value="RHEA"/>
</dbReference>
<sequence length="687" mass="77638">MPDISVKNIKGVGAKTAQYLDKLGIRTVNDLLKHYPVRYLEYKPPTKISDIKKDDNRDEDVVIKATVTKSPAFVGSNKKVLTTKLTDYIDVIDVIWYNSAYLSVTLRQGESYIFVGKMSRRSKNTLEHPAIYTVEEYEKKIGGYKPVYGLTAGISNNTMEKLIKVAFEYIPKMDFKEYLPQYIIKKNSLADRESAVRNIHCPMNKTALFDAKRRLSFDDFFRFLYGIRLLKDKRLRIKTKNIIADDKNTLDEIKSVLPFKLTASQDDVIEEILHDMSSGIVTNRLLQGDVGSGKTVVALICLYMAVKSGFQGVVMVPTEVLAKQHFKSMFDILSKLDKPPNLGILTGSMTKKEHLLMYEKIESGEIDILIGTHALLVENVKFKNLGLVVTDEQHRFGVRQRSTLSGKGENVHVIVMSATPIPRTLAIILYGDLDISTIESKPVGRLPVKNAVITEKDREKAYRHILLEVKKGHQAYIICPMVEDSENIEAENVLDYGKKIADKFSQNCKVEVLHGQMHQKEKDDIMLRYINKEIDILVATTVIEVGVDVPNATVIMIENAERFGLATLHQLRGRVGRSALQSYAIFVRTSNSKLAKKRLEIIGNSNDGFYIASKDLALRGPGELFGLAQSGEPDFGIADIYNDNDVFDMAKEAADMIQCDNIGDYERKRLEREIDSYMDLHYKKLAL</sequence>
<keyword evidence="11" id="KW-0413">Isomerase</keyword>
<dbReference type="AlphaFoldDB" id="E6LMR5"/>
<dbReference type="NCBIfam" id="NF008165">
    <property type="entry name" value="PRK10917.1-3"/>
    <property type="match status" value="1"/>
</dbReference>
<dbReference type="Pfam" id="PF17191">
    <property type="entry name" value="RecG_wedge"/>
    <property type="match status" value="1"/>
</dbReference>
<dbReference type="eggNOG" id="COG1200">
    <property type="taxonomic scope" value="Bacteria"/>
</dbReference>
<dbReference type="Pfam" id="PF00270">
    <property type="entry name" value="DEAD"/>
    <property type="match status" value="1"/>
</dbReference>
<dbReference type="GO" id="GO:0043138">
    <property type="term" value="F:3'-5' DNA helicase activity"/>
    <property type="evidence" value="ECO:0007669"/>
    <property type="project" value="UniProtKB-EC"/>
</dbReference>
<reference evidence="18 19" key="1">
    <citation type="submission" date="2010-12" db="EMBL/GenBank/DDBJ databases">
        <authorList>
            <person name="Muzny D."/>
            <person name="Qin X."/>
            <person name="Deng J."/>
            <person name="Jiang H."/>
            <person name="Liu Y."/>
            <person name="Qu J."/>
            <person name="Song X.-Z."/>
            <person name="Zhang L."/>
            <person name="Thornton R."/>
            <person name="Coyle M."/>
            <person name="Francisco L."/>
            <person name="Jackson L."/>
            <person name="Javaid M."/>
            <person name="Korchina V."/>
            <person name="Kovar C."/>
            <person name="Mata R."/>
            <person name="Mathew T."/>
            <person name="Ngo R."/>
            <person name="Nguyen L."/>
            <person name="Nguyen N."/>
            <person name="Okwuonu G."/>
            <person name="Ongeri F."/>
            <person name="Pham C."/>
            <person name="Simmons D."/>
            <person name="Wilczek-Boney K."/>
            <person name="Hale W."/>
            <person name="Jakkamsetti A."/>
            <person name="Pham P."/>
            <person name="Ruth R."/>
            <person name="San Lucas F."/>
            <person name="Warren J."/>
            <person name="Zhang J."/>
            <person name="Zhao Z."/>
            <person name="Zhou C."/>
            <person name="Zhu D."/>
            <person name="Lee S."/>
            <person name="Bess C."/>
            <person name="Blankenburg K."/>
            <person name="Forbes L."/>
            <person name="Fu Q."/>
            <person name="Gubbala S."/>
            <person name="Hirani K."/>
            <person name="Jayaseelan J.C."/>
            <person name="Lara F."/>
            <person name="Munidasa M."/>
            <person name="Palculict T."/>
            <person name="Patil S."/>
            <person name="Pu L.-L."/>
            <person name="Saada N."/>
            <person name="Tang L."/>
            <person name="Weissenberger G."/>
            <person name="Zhu Y."/>
            <person name="Hemphill L."/>
            <person name="Shang Y."/>
            <person name="Youmans B."/>
            <person name="Ayvaz T."/>
            <person name="Ross M."/>
            <person name="Santibanez J."/>
            <person name="Aqrawi P."/>
            <person name="Gross S."/>
            <person name="Joshi V."/>
            <person name="Fowler G."/>
            <person name="Nazareth L."/>
            <person name="Reid J."/>
            <person name="Worley K."/>
            <person name="Petrosino J."/>
            <person name="Highlander S."/>
            <person name="Gibbs R."/>
        </authorList>
    </citation>
    <scope>NUCLEOTIDE SEQUENCE [LARGE SCALE GENOMIC DNA]</scope>
    <source>
        <strain evidence="18 19">DSM 3986</strain>
    </source>
</reference>
<evidence type="ECO:0000256" key="12">
    <source>
        <dbReference type="ARBA" id="ARBA00034617"/>
    </source>
</evidence>
<dbReference type="HOGENOM" id="CLU_005122_7_1_9"/>
<feature type="domain" description="Helicase C-terminal" evidence="17">
    <location>
        <begin position="461"/>
        <end position="617"/>
    </location>
</feature>
<dbReference type="InterPro" id="IPR045562">
    <property type="entry name" value="RecG_dom3_C"/>
</dbReference>
<dbReference type="InterPro" id="IPR014001">
    <property type="entry name" value="Helicase_ATP-bd"/>
</dbReference>
<dbReference type="PROSITE" id="PS51192">
    <property type="entry name" value="HELICASE_ATP_BIND_1"/>
    <property type="match status" value="1"/>
</dbReference>
<dbReference type="InterPro" id="IPR012340">
    <property type="entry name" value="NA-bd_OB-fold"/>
</dbReference>